<proteinExistence type="predicted"/>
<evidence type="ECO:0000313" key="3">
    <source>
        <dbReference type="Proteomes" id="UP000017819"/>
    </source>
</evidence>
<comment type="caution">
    <text evidence="2">The sequence shown here is derived from an EMBL/GenBank/DDBJ whole genome shotgun (WGS) entry which is preliminary data.</text>
</comment>
<dbReference type="STRING" id="631454.N177_3212"/>
<sequence>MSERPNREDVEKTYSAESVRQGTIILRSRQRRAIFLAGLVGMVVLVLLFAVL</sequence>
<keyword evidence="3" id="KW-1185">Reference proteome</keyword>
<gene>
    <name evidence="2" type="ORF">N177_3212</name>
</gene>
<keyword evidence="1" id="KW-0472">Membrane</keyword>
<keyword evidence="1" id="KW-0812">Transmembrane</keyword>
<dbReference type="Proteomes" id="UP000017819">
    <property type="component" value="Unassembled WGS sequence"/>
</dbReference>
<dbReference type="EMBL" id="AWXZ01000039">
    <property type="protein sequence ID" value="ESR23144.1"/>
    <property type="molecule type" value="Genomic_DNA"/>
</dbReference>
<evidence type="ECO:0000256" key="1">
    <source>
        <dbReference type="SAM" id="Phobius"/>
    </source>
</evidence>
<dbReference type="RefSeq" id="WP_023433331.1">
    <property type="nucleotide sequence ID" value="NZ_AWXZ01000039.1"/>
</dbReference>
<keyword evidence="1" id="KW-1133">Transmembrane helix</keyword>
<evidence type="ECO:0008006" key="4">
    <source>
        <dbReference type="Google" id="ProtNLM"/>
    </source>
</evidence>
<reference evidence="2 3" key="1">
    <citation type="journal article" date="2014" name="Genome Announc.">
        <title>Draft Genome Sequence of Lutibaculum baratangense Strain AMV1T, Isolated from a Mud Volcano in Andamans, India.</title>
        <authorList>
            <person name="Singh A."/>
            <person name="Sreenivas A."/>
            <person name="Sathyanarayana Reddy G."/>
            <person name="Pinnaka A.K."/>
            <person name="Shivaji S."/>
        </authorList>
    </citation>
    <scope>NUCLEOTIDE SEQUENCE [LARGE SCALE GENOMIC DNA]</scope>
    <source>
        <strain evidence="2 3">AMV1</strain>
    </source>
</reference>
<organism evidence="2 3">
    <name type="scientific">Lutibaculum baratangense AMV1</name>
    <dbReference type="NCBI Taxonomy" id="631454"/>
    <lineage>
        <taxon>Bacteria</taxon>
        <taxon>Pseudomonadati</taxon>
        <taxon>Pseudomonadota</taxon>
        <taxon>Alphaproteobacteria</taxon>
        <taxon>Hyphomicrobiales</taxon>
        <taxon>Tepidamorphaceae</taxon>
        <taxon>Lutibaculum</taxon>
    </lineage>
</organism>
<name>V4RCL6_9HYPH</name>
<dbReference type="AlphaFoldDB" id="V4RCL6"/>
<evidence type="ECO:0000313" key="2">
    <source>
        <dbReference type="EMBL" id="ESR23144.1"/>
    </source>
</evidence>
<feature type="transmembrane region" description="Helical" evidence="1">
    <location>
        <begin position="33"/>
        <end position="51"/>
    </location>
</feature>
<accession>V4RCL6</accession>
<protein>
    <recommendedName>
        <fullName evidence="4">Peptide ABC transporter permease</fullName>
    </recommendedName>
</protein>